<evidence type="ECO:0000313" key="6">
    <source>
        <dbReference type="EMBL" id="MBP2240493.1"/>
    </source>
</evidence>
<dbReference type="PANTHER" id="PTHR43095:SF2">
    <property type="entry name" value="GLUCONOKINASE"/>
    <property type="match status" value="1"/>
</dbReference>
<dbReference type="EMBL" id="JAGIKZ010000003">
    <property type="protein sequence ID" value="MBP2240493.1"/>
    <property type="molecule type" value="Genomic_DNA"/>
</dbReference>
<dbReference type="PROSITE" id="PS00933">
    <property type="entry name" value="FGGY_KINASES_1"/>
    <property type="match status" value="1"/>
</dbReference>
<reference evidence="6 7" key="1">
    <citation type="submission" date="2021-03" db="EMBL/GenBank/DDBJ databases">
        <title>Genomic Encyclopedia of Type Strains, Phase IV (KMG-IV): sequencing the most valuable type-strain genomes for metagenomic binning, comparative biology and taxonomic classification.</title>
        <authorList>
            <person name="Goeker M."/>
        </authorList>
    </citation>
    <scope>NUCLEOTIDE SEQUENCE [LARGE SCALE GENOMIC DNA]</scope>
    <source>
        <strain evidence="6 7">DSM 26675</strain>
    </source>
</reference>
<dbReference type="InterPro" id="IPR043129">
    <property type="entry name" value="ATPase_NBD"/>
</dbReference>
<dbReference type="SUPFAM" id="SSF53067">
    <property type="entry name" value="Actin-like ATPase domain"/>
    <property type="match status" value="2"/>
</dbReference>
<dbReference type="Pfam" id="PF00370">
    <property type="entry name" value="FGGY_N"/>
    <property type="match status" value="1"/>
</dbReference>
<dbReference type="EC" id="2.7.1.12" evidence="6"/>
<dbReference type="InterPro" id="IPR018483">
    <property type="entry name" value="Carb_kinase_FGGY_CS"/>
</dbReference>
<keyword evidence="3" id="KW-0418">Kinase</keyword>
<dbReference type="PIRSF" id="PIRSF000538">
    <property type="entry name" value="GlpK"/>
    <property type="match status" value="1"/>
</dbReference>
<keyword evidence="2 6" id="KW-0808">Transferase</keyword>
<evidence type="ECO:0000259" key="4">
    <source>
        <dbReference type="Pfam" id="PF00370"/>
    </source>
</evidence>
<sequence>MDKSIVIGLDIGTTSVKAVAFNVSGIVLAEHEVAYPLLTPFPSWAEQDPLEIEKAAINVIRWLTECSNIQSDRIYAIGLSSAMHSLICMNSKGEPLSPSITWADGRAAAEAAKLKEREPSIYEATGTPIHPMSPLVKLMWMKENKYEPYLQADSFVSIKEFLLYRWFGVKYVDYSIASATGLFDVHTLTWSEKALQIAGITEEKLFQPVPPTTVLEGLDQEIANQMGITMNLPFVIGASDGPLANLGIGAIDPGEVAITIGTSGAIRQLISTPKIDEQQQTFCYRFTDQLSLVGGPTNNGGIVLQWLKDTFGSNEDFDSFIALAAKVQPGAEELLFLPYLNGERAPMWNSKVRGNIFGLSLRHKKEHIVRAGLEGVIYSIYHVGQTLERLAGPPKKILASGGFARSPLWLQILADMFNQEVQVPVSHQSSSWGAAWLALYGIGVTQDLSMIKEHIPMKGQYMPIKENHEIYMEMFALYKELSETINRIR</sequence>
<dbReference type="InterPro" id="IPR000577">
    <property type="entry name" value="Carb_kinase_FGGY"/>
</dbReference>
<proteinExistence type="inferred from homology"/>
<evidence type="ECO:0000256" key="1">
    <source>
        <dbReference type="ARBA" id="ARBA00009156"/>
    </source>
</evidence>
<dbReference type="Gene3D" id="3.30.420.40">
    <property type="match status" value="2"/>
</dbReference>
<evidence type="ECO:0000256" key="2">
    <source>
        <dbReference type="ARBA" id="ARBA00022679"/>
    </source>
</evidence>
<dbReference type="InterPro" id="IPR018484">
    <property type="entry name" value="FGGY_N"/>
</dbReference>
<dbReference type="RefSeq" id="WP_066397230.1">
    <property type="nucleotide sequence ID" value="NZ_JAGIKZ010000003.1"/>
</dbReference>
<keyword evidence="7" id="KW-1185">Reference proteome</keyword>
<comment type="similarity">
    <text evidence="1">Belongs to the FGGY kinase family.</text>
</comment>
<evidence type="ECO:0000259" key="5">
    <source>
        <dbReference type="Pfam" id="PF02782"/>
    </source>
</evidence>
<accession>A0ABS4RC61</accession>
<evidence type="ECO:0000256" key="3">
    <source>
        <dbReference type="ARBA" id="ARBA00022777"/>
    </source>
</evidence>
<gene>
    <name evidence="6" type="ORF">J2Z40_001048</name>
</gene>
<protein>
    <submittedName>
        <fullName evidence="6">Gluconokinase</fullName>
        <ecNumber evidence="6">2.7.1.12</ecNumber>
    </submittedName>
</protein>
<name>A0ABS4RC61_9BACI</name>
<organism evidence="6 7">
    <name type="scientific">Cytobacillus eiseniae</name>
    <dbReference type="NCBI Taxonomy" id="762947"/>
    <lineage>
        <taxon>Bacteria</taxon>
        <taxon>Bacillati</taxon>
        <taxon>Bacillota</taxon>
        <taxon>Bacilli</taxon>
        <taxon>Bacillales</taxon>
        <taxon>Bacillaceae</taxon>
        <taxon>Cytobacillus</taxon>
    </lineage>
</organism>
<dbReference type="GO" id="GO:0046316">
    <property type="term" value="F:gluconokinase activity"/>
    <property type="evidence" value="ECO:0007669"/>
    <property type="project" value="UniProtKB-EC"/>
</dbReference>
<feature type="domain" description="Carbohydrate kinase FGGY N-terminal" evidence="4">
    <location>
        <begin position="5"/>
        <end position="247"/>
    </location>
</feature>
<feature type="domain" description="Carbohydrate kinase FGGY C-terminal" evidence="5">
    <location>
        <begin position="257"/>
        <end position="440"/>
    </location>
</feature>
<dbReference type="Pfam" id="PF02782">
    <property type="entry name" value="FGGY_C"/>
    <property type="match status" value="1"/>
</dbReference>
<dbReference type="CDD" id="cd07770">
    <property type="entry name" value="ASKHA_NBD_FGGY_GntK"/>
    <property type="match status" value="1"/>
</dbReference>
<dbReference type="InterPro" id="IPR018485">
    <property type="entry name" value="FGGY_C"/>
</dbReference>
<evidence type="ECO:0000313" key="7">
    <source>
        <dbReference type="Proteomes" id="UP001519293"/>
    </source>
</evidence>
<dbReference type="InterPro" id="IPR050406">
    <property type="entry name" value="FGGY_Carb_Kinase"/>
</dbReference>
<dbReference type="PANTHER" id="PTHR43095">
    <property type="entry name" value="SUGAR KINASE"/>
    <property type="match status" value="1"/>
</dbReference>
<comment type="caution">
    <text evidence="6">The sequence shown here is derived from an EMBL/GenBank/DDBJ whole genome shotgun (WGS) entry which is preliminary data.</text>
</comment>
<dbReference type="Proteomes" id="UP001519293">
    <property type="component" value="Unassembled WGS sequence"/>
</dbReference>